<protein>
    <submittedName>
        <fullName evidence="6">Glycosyl hydrolase family 2</fullName>
    </submittedName>
</protein>
<dbReference type="EMBL" id="QWGR01000001">
    <property type="protein sequence ID" value="RIJ50540.1"/>
    <property type="molecule type" value="Genomic_DNA"/>
</dbReference>
<dbReference type="Proteomes" id="UP000265926">
    <property type="component" value="Unassembled WGS sequence"/>
</dbReference>
<proteinExistence type="inferred from homology"/>
<dbReference type="Pfam" id="PF02836">
    <property type="entry name" value="Glyco_hydro_2_C"/>
    <property type="match status" value="1"/>
</dbReference>
<dbReference type="SUPFAM" id="SSF49785">
    <property type="entry name" value="Galactose-binding domain-like"/>
    <property type="match status" value="1"/>
</dbReference>
<keyword evidence="7" id="KW-1185">Reference proteome</keyword>
<dbReference type="PANTHER" id="PTHR42732:SF1">
    <property type="entry name" value="BETA-MANNOSIDASE"/>
    <property type="match status" value="1"/>
</dbReference>
<comment type="similarity">
    <text evidence="1">Belongs to the glycosyl hydrolase 2 family.</text>
</comment>
<dbReference type="AlphaFoldDB" id="A0A399T2B6"/>
<accession>A0A399T2B6</accession>
<feature type="domain" description="Glycoside hydrolase family 2 catalytic" evidence="5">
    <location>
        <begin position="546"/>
        <end position="706"/>
    </location>
</feature>
<dbReference type="InterPro" id="IPR013783">
    <property type="entry name" value="Ig-like_fold"/>
</dbReference>
<dbReference type="Gene3D" id="2.60.120.260">
    <property type="entry name" value="Galactose-binding domain-like"/>
    <property type="match status" value="1"/>
</dbReference>
<dbReference type="InterPro" id="IPR051913">
    <property type="entry name" value="GH2_Domain-Containing"/>
</dbReference>
<evidence type="ECO:0000256" key="2">
    <source>
        <dbReference type="ARBA" id="ARBA00022801"/>
    </source>
</evidence>
<dbReference type="PANTHER" id="PTHR42732">
    <property type="entry name" value="BETA-GALACTOSIDASE"/>
    <property type="match status" value="1"/>
</dbReference>
<dbReference type="InterPro" id="IPR036156">
    <property type="entry name" value="Beta-gal/glucu_dom_sf"/>
</dbReference>
<feature type="domain" description="Glycoside hydrolase family 2 immunoglobulin-like beta-sandwich" evidence="4">
    <location>
        <begin position="471"/>
        <end position="541"/>
    </location>
</feature>
<dbReference type="Gene3D" id="3.20.20.80">
    <property type="entry name" value="Glycosidases"/>
    <property type="match status" value="1"/>
</dbReference>
<evidence type="ECO:0000256" key="3">
    <source>
        <dbReference type="ARBA" id="ARBA00023295"/>
    </source>
</evidence>
<evidence type="ECO:0000259" key="4">
    <source>
        <dbReference type="Pfam" id="PF00703"/>
    </source>
</evidence>
<evidence type="ECO:0000313" key="6">
    <source>
        <dbReference type="EMBL" id="RIJ50540.1"/>
    </source>
</evidence>
<name>A0A399T2B6_9BACT</name>
<dbReference type="SUPFAM" id="SSF49303">
    <property type="entry name" value="beta-Galactosidase/glucuronidase domain"/>
    <property type="match status" value="1"/>
</dbReference>
<dbReference type="OrthoDB" id="1049596at2"/>
<dbReference type="InterPro" id="IPR006102">
    <property type="entry name" value="Ig-like_GH2"/>
</dbReference>
<dbReference type="Pfam" id="PF00703">
    <property type="entry name" value="Glyco_hydro_2"/>
    <property type="match status" value="1"/>
</dbReference>
<dbReference type="GO" id="GO:0004553">
    <property type="term" value="F:hydrolase activity, hydrolyzing O-glycosyl compounds"/>
    <property type="evidence" value="ECO:0007669"/>
    <property type="project" value="InterPro"/>
</dbReference>
<dbReference type="SUPFAM" id="SSF51445">
    <property type="entry name" value="(Trans)glycosidases"/>
    <property type="match status" value="1"/>
</dbReference>
<gene>
    <name evidence="6" type="ORF">D1614_00970</name>
</gene>
<organism evidence="6 7">
    <name type="scientific">Maribellus luteus</name>
    <dbReference type="NCBI Taxonomy" id="2305463"/>
    <lineage>
        <taxon>Bacteria</taxon>
        <taxon>Pseudomonadati</taxon>
        <taxon>Bacteroidota</taxon>
        <taxon>Bacteroidia</taxon>
        <taxon>Marinilabiliales</taxon>
        <taxon>Prolixibacteraceae</taxon>
        <taxon>Maribellus</taxon>
    </lineage>
</organism>
<dbReference type="GO" id="GO:0005975">
    <property type="term" value="P:carbohydrate metabolic process"/>
    <property type="evidence" value="ECO:0007669"/>
    <property type="project" value="InterPro"/>
</dbReference>
<evidence type="ECO:0000256" key="1">
    <source>
        <dbReference type="ARBA" id="ARBA00007401"/>
    </source>
</evidence>
<evidence type="ECO:0000259" key="5">
    <source>
        <dbReference type="Pfam" id="PF02836"/>
    </source>
</evidence>
<comment type="caution">
    <text evidence="6">The sequence shown here is derived from an EMBL/GenBank/DDBJ whole genome shotgun (WGS) entry which is preliminary data.</text>
</comment>
<keyword evidence="2 6" id="KW-0378">Hydrolase</keyword>
<sequence>MKRIKKIIVITFICMSIFDLKGQNLSRSFEMRYFTNDSQANGETDFLGETEWMTTDQRIDFLKEYAQVASNFFDNPGLDKQIVTDGEINDLLNEIKPQPLTSVRKTLRLDNWKAYGYRKGQDVEKQRGLQEWKSSYGASVSDGALMVENSTITRVIDSLSWRFKLETSVKIEKGSSCTISLLDRNNKAIVFGLNGNKLIYGSENKIRDELNANNTDWVKLKIDGDLTQKRFSLYINDKRIQYYIPHMDTSVEVITQFSIESKGISFIDDVFIFNHTPTDQVRYPYVSEVVLDENFQEKPNVDDWYSFDFDDKHWETVKLPSVHGGLREKEEAYFLRNKVETGDFQRAVLKLETLDPGGEIWVNGQVVGVVTNRHPVELDITRQLKKNSENMIAVKVNPYKMNYPMVHSPTDHYIGWFLGRTTLELSHRCKITDVLVHTKEIGGKATQVHRVNIHYPTRDYFEGSVEINYYPWFPEEGDKVATVSRKLSIPARIENEYTIECEIPSPRLWSFDNPSLYKVEVILKDTLGNAVDDFVTTTGIRTLEQKNSDFYVNNKPEMLNGAQIMGFRTPIETTAKYNRCAPWETVAEELLMLKKMDANLLRLHVHAEKDTVDGINDPRFAEFGDQMGIMFIWQTAAFIREGEAWNVDFDGFPKYIKQVYNHPSIVMWEASNHPNKFHNHDISATHGYVEKIYHTIYSTDQSRIISPTSAWDLTHYGNTKGTIDHKGNPITAVPQYTAHRVTRGNQDAYTGYGKKWTELRKAPYQWAASCLKDSARAYFNFEHEESVGQPNWELCKGKPWYLLQSYEYYYNAQSVGRHLTAEEWRESQAWQAFSAWESMKKQMLLGYDGFSWCCLRGGANMGTYKKPLIDNLRHPKLAYYTNKMVFKRTWAGSDNVDVVYGPEDKISPVIHHLGDATKVNLSVLLKNSEDKTIDKKIYKDIELEEGRTVKKLDAFRFKKVPEEIYTIEYIID</sequence>
<keyword evidence="3" id="KW-0326">Glycosidase</keyword>
<dbReference type="InterPro" id="IPR008979">
    <property type="entry name" value="Galactose-bd-like_sf"/>
</dbReference>
<dbReference type="InterPro" id="IPR006103">
    <property type="entry name" value="Glyco_hydro_2_cat"/>
</dbReference>
<reference evidence="6 7" key="1">
    <citation type="submission" date="2018-08" db="EMBL/GenBank/DDBJ databases">
        <title>Pallidiluteibacterium maritimus gen. nov., sp. nov., isolated from coastal sediment.</title>
        <authorList>
            <person name="Zhou L.Y."/>
        </authorList>
    </citation>
    <scope>NUCLEOTIDE SEQUENCE [LARGE SCALE GENOMIC DNA]</scope>
    <source>
        <strain evidence="6 7">XSD2</strain>
    </source>
</reference>
<dbReference type="InterPro" id="IPR017853">
    <property type="entry name" value="GH"/>
</dbReference>
<dbReference type="Gene3D" id="2.60.40.10">
    <property type="entry name" value="Immunoglobulins"/>
    <property type="match status" value="1"/>
</dbReference>
<evidence type="ECO:0000313" key="7">
    <source>
        <dbReference type="Proteomes" id="UP000265926"/>
    </source>
</evidence>
<dbReference type="RefSeq" id="WP_119436010.1">
    <property type="nucleotide sequence ID" value="NZ_QWGR01000001.1"/>
</dbReference>